<protein>
    <submittedName>
        <fullName evidence="1">Uncharacterized protein</fullName>
    </submittedName>
</protein>
<dbReference type="AlphaFoldDB" id="A0A367R9B9"/>
<sequence length="115" mass="13554">MNCGYFTCVDCKKYIDAGYRWAYWLLENPGIIYKGERISTEQVLNAEKYCQPPSEESYPWLVKQILPAVHKFISEHQQHCLLYLDEDDFAREGSIYCDFQEIRPLAKVKKLGMSF</sequence>
<organism evidence="1 2">
    <name type="scientific">Nostoc minutum NIES-26</name>
    <dbReference type="NCBI Taxonomy" id="1844469"/>
    <lineage>
        <taxon>Bacteria</taxon>
        <taxon>Bacillati</taxon>
        <taxon>Cyanobacteriota</taxon>
        <taxon>Cyanophyceae</taxon>
        <taxon>Nostocales</taxon>
        <taxon>Nostocaceae</taxon>
        <taxon>Nostoc</taxon>
    </lineage>
</organism>
<reference evidence="1" key="1">
    <citation type="submission" date="2016-04" db="EMBL/GenBank/DDBJ databases">
        <authorList>
            <person name="Tabuchi Yagui T.R."/>
        </authorList>
    </citation>
    <scope>NUCLEOTIDE SEQUENCE [LARGE SCALE GENOMIC DNA]</scope>
    <source>
        <strain evidence="1">NIES-26</strain>
    </source>
</reference>
<accession>A0A367R9B9</accession>
<proteinExistence type="predicted"/>
<keyword evidence="2" id="KW-1185">Reference proteome</keyword>
<dbReference type="EMBL" id="LXQD01000205">
    <property type="protein sequence ID" value="RCJ32470.1"/>
    <property type="molecule type" value="Genomic_DNA"/>
</dbReference>
<evidence type="ECO:0000313" key="1">
    <source>
        <dbReference type="EMBL" id="RCJ32470.1"/>
    </source>
</evidence>
<evidence type="ECO:0000313" key="2">
    <source>
        <dbReference type="Proteomes" id="UP000252107"/>
    </source>
</evidence>
<comment type="caution">
    <text evidence="1">The sequence shown here is derived from an EMBL/GenBank/DDBJ whole genome shotgun (WGS) entry which is preliminary data.</text>
</comment>
<name>A0A367R9B9_9NOSO</name>
<dbReference type="Proteomes" id="UP000252107">
    <property type="component" value="Unassembled WGS sequence"/>
</dbReference>
<gene>
    <name evidence="1" type="ORF">A6770_18840</name>
</gene>